<keyword evidence="4" id="KW-0677">Repeat</keyword>
<evidence type="ECO:0000256" key="7">
    <source>
        <dbReference type="ARBA" id="ARBA00023128"/>
    </source>
</evidence>
<keyword evidence="3 9" id="KW-0812">Transmembrane</keyword>
<dbReference type="Gene3D" id="1.50.40.10">
    <property type="entry name" value="Mitochondrial carrier domain"/>
    <property type="match status" value="1"/>
</dbReference>
<dbReference type="PANTHER" id="PTHR45829">
    <property type="entry name" value="MITOCHONDRIAL CARRIER PROTEIN RIM2"/>
    <property type="match status" value="1"/>
</dbReference>
<comment type="caution">
    <text evidence="11">The sequence shown here is derived from an EMBL/GenBank/DDBJ whole genome shotgun (WGS) entry which is preliminary data.</text>
</comment>
<evidence type="ECO:0000256" key="8">
    <source>
        <dbReference type="ARBA" id="ARBA00023136"/>
    </source>
</evidence>
<evidence type="ECO:0008006" key="13">
    <source>
        <dbReference type="Google" id="ProtNLM"/>
    </source>
</evidence>
<dbReference type="PROSITE" id="PS50920">
    <property type="entry name" value="SOLCAR"/>
    <property type="match status" value="1"/>
</dbReference>
<dbReference type="GO" id="GO:0015218">
    <property type="term" value="F:pyrimidine nucleotide transmembrane transporter activity"/>
    <property type="evidence" value="ECO:0007669"/>
    <property type="project" value="InterPro"/>
</dbReference>
<comment type="subcellular location">
    <subcellularLocation>
        <location evidence="1">Mitochondrion inner membrane</location>
        <topology evidence="1">Multi-pass membrane protein</topology>
    </subcellularLocation>
</comment>
<dbReference type="GO" id="GO:0005743">
    <property type="term" value="C:mitochondrial inner membrane"/>
    <property type="evidence" value="ECO:0007669"/>
    <property type="project" value="UniProtKB-SubCell"/>
</dbReference>
<dbReference type="PANTHER" id="PTHR45829:SF4">
    <property type="entry name" value="MITOCHONDRIAL CARRIER PROTEIN RIM2"/>
    <property type="match status" value="1"/>
</dbReference>
<evidence type="ECO:0000256" key="6">
    <source>
        <dbReference type="ARBA" id="ARBA00022989"/>
    </source>
</evidence>
<evidence type="ECO:0000256" key="4">
    <source>
        <dbReference type="ARBA" id="ARBA00022737"/>
    </source>
</evidence>
<proteinExistence type="inferred from homology"/>
<evidence type="ECO:0000313" key="11">
    <source>
        <dbReference type="EMBL" id="THZ73043.1"/>
    </source>
</evidence>
<keyword evidence="5" id="KW-0999">Mitochondrion inner membrane</keyword>
<dbReference type="Proteomes" id="UP000310039">
    <property type="component" value="Unassembled WGS sequence"/>
</dbReference>
<evidence type="ECO:0000256" key="3">
    <source>
        <dbReference type="ARBA" id="ARBA00022692"/>
    </source>
</evidence>
<accession>A0A4S9X5K4</accession>
<dbReference type="InterPro" id="IPR018108">
    <property type="entry name" value="MCP_transmembrane"/>
</dbReference>
<dbReference type="InterPro" id="IPR023395">
    <property type="entry name" value="MCP_dom_sf"/>
</dbReference>
<evidence type="ECO:0000256" key="1">
    <source>
        <dbReference type="ARBA" id="ARBA00004448"/>
    </source>
</evidence>
<reference evidence="11 12" key="1">
    <citation type="submission" date="2018-10" db="EMBL/GenBank/DDBJ databases">
        <title>Fifty Aureobasidium pullulans genomes reveal a recombining polyextremotolerant generalist.</title>
        <authorList>
            <person name="Gostincar C."/>
            <person name="Turk M."/>
            <person name="Zajc J."/>
            <person name="Gunde-Cimerman N."/>
        </authorList>
    </citation>
    <scope>NUCLEOTIDE SEQUENCE [LARGE SCALE GENOMIC DNA]</scope>
    <source>
        <strain evidence="11 12">EXF-3403</strain>
    </source>
</reference>
<dbReference type="Pfam" id="PF00153">
    <property type="entry name" value="Mito_carr"/>
    <property type="match status" value="1"/>
</dbReference>
<keyword evidence="6" id="KW-1133">Transmembrane helix</keyword>
<evidence type="ECO:0000256" key="9">
    <source>
        <dbReference type="PROSITE-ProRule" id="PRU00282"/>
    </source>
</evidence>
<gene>
    <name evidence="11" type="ORF">D6C84_09800</name>
</gene>
<dbReference type="EMBL" id="QZBT01000266">
    <property type="protein sequence ID" value="THZ73043.1"/>
    <property type="molecule type" value="Genomic_DNA"/>
</dbReference>
<keyword evidence="8 9" id="KW-0472">Membrane</keyword>
<evidence type="ECO:0000313" key="12">
    <source>
        <dbReference type="Proteomes" id="UP000310039"/>
    </source>
</evidence>
<feature type="repeat" description="Solcar" evidence="9">
    <location>
        <begin position="125"/>
        <end position="214"/>
    </location>
</feature>
<comment type="similarity">
    <text evidence="10">Belongs to the mitochondrial carrier (TC 2.A.29) family.</text>
</comment>
<dbReference type="GO" id="GO:1990519">
    <property type="term" value="P:pyrimidine nucleotide import into mitochondrion"/>
    <property type="evidence" value="ECO:0007669"/>
    <property type="project" value="TreeGrafter"/>
</dbReference>
<sequence length="245" mass="27086">MAASRGGRVNCLSILALRDANLGVQGRRYSDCDSYGTSGRSTHTFTIESLLASSTTQCNHDHASGVIYKNQESKLDVSTKATRVARIIHRTWTKHSRSSPSDRDQVLHVRKLQSIYANWFHVEDSASSVHTAAAVTAGILTGTATNPIWLIKTRMQLDNSSSTPRPRHRNSFQYAMQIFKQEGIRGFYRGLSASCLGVAESALHLVLYERIKEIEPRPNTGRGSRIISCQLLESNAISLCLHGQS</sequence>
<dbReference type="SUPFAM" id="SSF103506">
    <property type="entry name" value="Mitochondrial carrier"/>
    <property type="match status" value="1"/>
</dbReference>
<evidence type="ECO:0000256" key="2">
    <source>
        <dbReference type="ARBA" id="ARBA00022448"/>
    </source>
</evidence>
<dbReference type="AlphaFoldDB" id="A0A4S9X5K4"/>
<keyword evidence="7" id="KW-0496">Mitochondrion</keyword>
<protein>
    <recommendedName>
        <fullName evidence="13">Carrier protein Rim2p/Mrs12p</fullName>
    </recommendedName>
</protein>
<name>A0A4S9X5K4_AURPU</name>
<organism evidence="11 12">
    <name type="scientific">Aureobasidium pullulans</name>
    <name type="common">Black yeast</name>
    <name type="synonym">Pullularia pullulans</name>
    <dbReference type="NCBI Taxonomy" id="5580"/>
    <lineage>
        <taxon>Eukaryota</taxon>
        <taxon>Fungi</taxon>
        <taxon>Dikarya</taxon>
        <taxon>Ascomycota</taxon>
        <taxon>Pezizomycotina</taxon>
        <taxon>Dothideomycetes</taxon>
        <taxon>Dothideomycetidae</taxon>
        <taxon>Dothideales</taxon>
        <taxon>Saccotheciaceae</taxon>
        <taxon>Aureobasidium</taxon>
    </lineage>
</organism>
<evidence type="ECO:0000256" key="10">
    <source>
        <dbReference type="RuleBase" id="RU000488"/>
    </source>
</evidence>
<evidence type="ECO:0000256" key="5">
    <source>
        <dbReference type="ARBA" id="ARBA00022792"/>
    </source>
</evidence>
<keyword evidence="2 10" id="KW-0813">Transport</keyword>
<dbReference type="InterPro" id="IPR049562">
    <property type="entry name" value="SLC25A33/36-like"/>
</dbReference>